<dbReference type="EMBL" id="JABFDB010000002">
    <property type="protein sequence ID" value="NYZ19270.1"/>
    <property type="molecule type" value="Genomic_DNA"/>
</dbReference>
<evidence type="ECO:0000256" key="4">
    <source>
        <dbReference type="ARBA" id="ARBA00022729"/>
    </source>
</evidence>
<keyword evidence="6" id="KW-1185">Reference proteome</keyword>
<comment type="similarity">
    <text evidence="2">Belongs to the bacterial solute-binding protein 1 family.</text>
</comment>
<dbReference type="Gene3D" id="3.40.190.10">
    <property type="entry name" value="Periplasmic binding protein-like II"/>
    <property type="match status" value="2"/>
</dbReference>
<comment type="caution">
    <text evidence="5">The sequence shown here is derived from an EMBL/GenBank/DDBJ whole genome shotgun (WGS) entry which is preliminary data.</text>
</comment>
<gene>
    <name evidence="5" type="ORF">HND93_06065</name>
</gene>
<dbReference type="PANTHER" id="PTHR43649">
    <property type="entry name" value="ARABINOSE-BINDING PROTEIN-RELATED"/>
    <property type="match status" value="1"/>
</dbReference>
<organism evidence="5 6">
    <name type="scientific">Azospirillum oleiclasticum</name>
    <dbReference type="NCBI Taxonomy" id="2735135"/>
    <lineage>
        <taxon>Bacteria</taxon>
        <taxon>Pseudomonadati</taxon>
        <taxon>Pseudomonadota</taxon>
        <taxon>Alphaproteobacteria</taxon>
        <taxon>Rhodospirillales</taxon>
        <taxon>Azospirillaceae</taxon>
        <taxon>Azospirillum</taxon>
    </lineage>
</organism>
<name>A0ABX2T611_9PROT</name>
<evidence type="ECO:0000256" key="2">
    <source>
        <dbReference type="ARBA" id="ARBA00008520"/>
    </source>
</evidence>
<dbReference type="Proteomes" id="UP000584642">
    <property type="component" value="Unassembled WGS sequence"/>
</dbReference>
<dbReference type="Pfam" id="PF13416">
    <property type="entry name" value="SBP_bac_8"/>
    <property type="match status" value="1"/>
</dbReference>
<dbReference type="InterPro" id="IPR050490">
    <property type="entry name" value="Bact_solute-bd_prot1"/>
</dbReference>
<reference evidence="5 6" key="1">
    <citation type="submission" date="2020-05" db="EMBL/GenBank/DDBJ databases">
        <title>Azospirillum oleiclasticum sp. nov, a nitrogen-fixing and heavy crude oil-emulsifying bacterium isolated from the crude oil of Yumen Oilfield.</title>
        <authorList>
            <person name="Wu D."/>
            <person name="Cai M."/>
            <person name="Zhang X."/>
        </authorList>
    </citation>
    <scope>NUCLEOTIDE SEQUENCE [LARGE SCALE GENOMIC DNA]</scope>
    <source>
        <strain evidence="5 6">ROY-1-1-2</strain>
    </source>
</reference>
<dbReference type="CDD" id="cd14750">
    <property type="entry name" value="PBP2_TMBP"/>
    <property type="match status" value="1"/>
</dbReference>
<comment type="subcellular location">
    <subcellularLocation>
        <location evidence="1">Periplasm</location>
    </subcellularLocation>
</comment>
<dbReference type="PANTHER" id="PTHR43649:SF34">
    <property type="entry name" value="ABC TRANSPORTER PERIPLASMIC-BINDING PROTEIN YCJN-RELATED"/>
    <property type="match status" value="1"/>
</dbReference>
<protein>
    <submittedName>
        <fullName evidence="5">ABC transporter substrate-binding protein</fullName>
    </submittedName>
</protein>
<evidence type="ECO:0000256" key="1">
    <source>
        <dbReference type="ARBA" id="ARBA00004418"/>
    </source>
</evidence>
<dbReference type="SUPFAM" id="SSF53850">
    <property type="entry name" value="Periplasmic binding protein-like II"/>
    <property type="match status" value="1"/>
</dbReference>
<evidence type="ECO:0000256" key="3">
    <source>
        <dbReference type="ARBA" id="ARBA00022448"/>
    </source>
</evidence>
<keyword evidence="4" id="KW-0732">Signal</keyword>
<accession>A0ABX2T611</accession>
<proteinExistence type="inferred from homology"/>
<keyword evidence="3" id="KW-0813">Transport</keyword>
<dbReference type="InterPro" id="IPR006059">
    <property type="entry name" value="SBP"/>
</dbReference>
<evidence type="ECO:0000313" key="5">
    <source>
        <dbReference type="EMBL" id="NYZ19270.1"/>
    </source>
</evidence>
<evidence type="ECO:0000313" key="6">
    <source>
        <dbReference type="Proteomes" id="UP000584642"/>
    </source>
</evidence>
<sequence>MTAGTARAQVTLTVTCFAGAGFAEACRTATDEWSRRTGNAVRLLYQPEDTTLVYESARSTLESGSDAVDVFQVDVIWPGALAPRLVDLRPLVPAAEVEAHFPQIVANNTVQGRLVAMPWYTDAGLLYYRKDLLAKHGFAPPRTWAELEAAAKAVLAAEHRAGNRELQGFLWQGRAYEGLTCNALEWIDSFGGGGIVEPDGRVSINNPRAVRALDRAASWLGSITPWAVLFYAEAETRDLFRSGNAVFMRNWPFAWHELNRPDSPVAGKVGVIALPMGEPDGKHSGTLGGWNLAVSSHSRHVAEAVDLVRFMTGREEQKRRAIRWSYSPTIPALYEDPEVLSATPFLRDQLGTLLAAVARPAQRTGRQYTAVSAAFWSAVHATLSGQGDAGRNLGEVERTLERLSNGGKW</sequence>